<keyword evidence="2" id="KW-1003">Cell membrane</keyword>
<keyword evidence="4 6" id="KW-1133">Transmembrane helix</keyword>
<dbReference type="PANTHER" id="PTHR43370:SF1">
    <property type="entry name" value="GUANOSINE ABC TRANSPORTER PERMEASE PROTEIN NUPQ"/>
    <property type="match status" value="1"/>
</dbReference>
<keyword evidence="7" id="KW-0813">Transport</keyword>
<feature type="transmembrane region" description="Helical" evidence="6">
    <location>
        <begin position="127"/>
        <end position="145"/>
    </location>
</feature>
<feature type="transmembrane region" description="Helical" evidence="6">
    <location>
        <begin position="74"/>
        <end position="91"/>
    </location>
</feature>
<feature type="transmembrane region" description="Helical" evidence="6">
    <location>
        <begin position="98"/>
        <end position="121"/>
    </location>
</feature>
<keyword evidence="8" id="KW-1185">Reference proteome</keyword>
<dbReference type="PANTHER" id="PTHR43370">
    <property type="entry name" value="SUGAR ABC TRANSPORTER INTEGRAL MEMBRANE PROTEIN-RELATED"/>
    <property type="match status" value="1"/>
</dbReference>
<feature type="transmembrane region" description="Helical" evidence="6">
    <location>
        <begin position="280"/>
        <end position="297"/>
    </location>
</feature>
<dbReference type="InterPro" id="IPR001851">
    <property type="entry name" value="ABC_transp_permease"/>
</dbReference>
<gene>
    <name evidence="7" type="ORF">BKA03_002359</name>
</gene>
<evidence type="ECO:0000256" key="5">
    <source>
        <dbReference type="ARBA" id="ARBA00023136"/>
    </source>
</evidence>
<feature type="transmembrane region" description="Helical" evidence="6">
    <location>
        <begin position="157"/>
        <end position="178"/>
    </location>
</feature>
<name>A0A7Z0CKZ8_9MICO</name>
<protein>
    <submittedName>
        <fullName evidence="7">Simple sugar transport system permease protein</fullName>
    </submittedName>
</protein>
<keyword evidence="7" id="KW-0762">Sugar transport</keyword>
<comment type="subcellular location">
    <subcellularLocation>
        <location evidence="1">Cell membrane</location>
        <topology evidence="1">Multi-pass membrane protein</topology>
    </subcellularLocation>
</comment>
<evidence type="ECO:0000313" key="7">
    <source>
        <dbReference type="EMBL" id="NYI42240.1"/>
    </source>
</evidence>
<comment type="caution">
    <text evidence="7">The sequence shown here is derived from an EMBL/GenBank/DDBJ whole genome shotgun (WGS) entry which is preliminary data.</text>
</comment>
<dbReference type="RefSeq" id="WP_062074102.1">
    <property type="nucleotide sequence ID" value="NZ_BBRC01000002.1"/>
</dbReference>
<accession>A0A7Z0CKZ8</accession>
<feature type="transmembrane region" description="Helical" evidence="6">
    <location>
        <begin position="331"/>
        <end position="352"/>
    </location>
</feature>
<feature type="transmembrane region" description="Helical" evidence="6">
    <location>
        <begin position="26"/>
        <end position="54"/>
    </location>
</feature>
<evidence type="ECO:0000313" key="8">
    <source>
        <dbReference type="Proteomes" id="UP000547973"/>
    </source>
</evidence>
<evidence type="ECO:0000256" key="3">
    <source>
        <dbReference type="ARBA" id="ARBA00022692"/>
    </source>
</evidence>
<evidence type="ECO:0000256" key="6">
    <source>
        <dbReference type="SAM" id="Phobius"/>
    </source>
</evidence>
<dbReference type="AlphaFoldDB" id="A0A7Z0CKZ8"/>
<organism evidence="7 8">
    <name type="scientific">Demequina lutea</name>
    <dbReference type="NCBI Taxonomy" id="431489"/>
    <lineage>
        <taxon>Bacteria</taxon>
        <taxon>Bacillati</taxon>
        <taxon>Actinomycetota</taxon>
        <taxon>Actinomycetes</taxon>
        <taxon>Micrococcales</taxon>
        <taxon>Demequinaceae</taxon>
        <taxon>Demequina</taxon>
    </lineage>
</organism>
<dbReference type="Proteomes" id="UP000547973">
    <property type="component" value="Unassembled WGS sequence"/>
</dbReference>
<dbReference type="OrthoDB" id="9792579at2"/>
<keyword evidence="5 6" id="KW-0472">Membrane</keyword>
<feature type="transmembrane region" description="Helical" evidence="6">
    <location>
        <begin position="214"/>
        <end position="232"/>
    </location>
</feature>
<reference evidence="7 8" key="1">
    <citation type="submission" date="2020-07" db="EMBL/GenBank/DDBJ databases">
        <title>Sequencing the genomes of 1000 actinobacteria strains.</title>
        <authorList>
            <person name="Klenk H.-P."/>
        </authorList>
    </citation>
    <scope>NUCLEOTIDE SEQUENCE [LARGE SCALE GENOMIC DNA]</scope>
    <source>
        <strain evidence="7 8">DSM 19970</strain>
    </source>
</reference>
<dbReference type="Pfam" id="PF02653">
    <property type="entry name" value="BPD_transp_2"/>
    <property type="match status" value="1"/>
</dbReference>
<dbReference type="CDD" id="cd06580">
    <property type="entry name" value="TM_PBP1_transp_TpRbsC_like"/>
    <property type="match status" value="1"/>
</dbReference>
<dbReference type="GO" id="GO:0022857">
    <property type="term" value="F:transmembrane transporter activity"/>
    <property type="evidence" value="ECO:0007669"/>
    <property type="project" value="InterPro"/>
</dbReference>
<proteinExistence type="predicted"/>
<evidence type="ECO:0000256" key="4">
    <source>
        <dbReference type="ARBA" id="ARBA00022989"/>
    </source>
</evidence>
<feature type="transmembrane region" description="Helical" evidence="6">
    <location>
        <begin position="406"/>
        <end position="424"/>
    </location>
</feature>
<sequence length="438" mass="45863">MTTVEASVSVTTDRSAPSFVKQWKAVIGYGAIGLLSLFAFGFGTASGVSTSFAVSRPNDTIKLPHFSVPSQTTTITLSILLLALACFQVWAQRRKMRVGVWLPIVFAVVFMAALLTWAGAGRANTDMAITGLLVSGVFLAVPLVFGAMAGTLCERSGIVNIAIEGQLLGGAFLAAVVASVTHNAYLGMVAAPLAGALVGALLALFAVRYWVDQIVVGVVLNVLVIGITNFLYSTVLTGNRDLNQAGALIGAHGGVIMHSLPIPLLADIPIIGPVFFDQNALVYLMYAIVIVFQIMLFKSRWGLRVRAVGEHPMAADTVGIKVNRTRVRNTILGGAIAGLGGAFFTVASGLAFSKEMTAGKGYIALAAMILGRWNPKGALAAALLFGFADALRIQLGVVGSAIPSQFLAMLPYLATIFAVAGLVGRSRPPAAENIPYKK</sequence>
<feature type="transmembrane region" description="Helical" evidence="6">
    <location>
        <begin position="184"/>
        <end position="207"/>
    </location>
</feature>
<dbReference type="EMBL" id="JACBZO010000001">
    <property type="protein sequence ID" value="NYI42240.1"/>
    <property type="molecule type" value="Genomic_DNA"/>
</dbReference>
<evidence type="ECO:0000256" key="2">
    <source>
        <dbReference type="ARBA" id="ARBA00022475"/>
    </source>
</evidence>
<evidence type="ECO:0000256" key="1">
    <source>
        <dbReference type="ARBA" id="ARBA00004651"/>
    </source>
</evidence>
<keyword evidence="3 6" id="KW-0812">Transmembrane</keyword>
<dbReference type="GO" id="GO:0005886">
    <property type="term" value="C:plasma membrane"/>
    <property type="evidence" value="ECO:0007669"/>
    <property type="project" value="UniProtKB-SubCell"/>
</dbReference>